<name>A0A2A8LID9_BACCE</name>
<evidence type="ECO:0000313" key="2">
    <source>
        <dbReference type="Proteomes" id="UP000220900"/>
    </source>
</evidence>
<dbReference type="Proteomes" id="UP000220900">
    <property type="component" value="Unassembled WGS sequence"/>
</dbReference>
<proteinExistence type="predicted"/>
<comment type="caution">
    <text evidence="1">The sequence shown here is derived from an EMBL/GenBank/DDBJ whole genome shotgun (WGS) entry which is preliminary data.</text>
</comment>
<evidence type="ECO:0000313" key="1">
    <source>
        <dbReference type="EMBL" id="PES90521.1"/>
    </source>
</evidence>
<protein>
    <submittedName>
        <fullName evidence="1">Uncharacterized protein</fullName>
    </submittedName>
</protein>
<dbReference type="AlphaFoldDB" id="A0A2A8LID9"/>
<dbReference type="RefSeq" id="WP_098269496.1">
    <property type="nucleotide sequence ID" value="NZ_JAVIVZ010000026.1"/>
</dbReference>
<sequence length="195" mass="22169">MKSNWAATMELVTMCMGISIISLGVSYLFGGATLPPALVTGISIAGFCLTLSDYFIKINVEHSKFVNTESRKRKIVILMHLIAVYGLIVFPNFKYIEDIGKENLEYISTVASVIALGFVILAIGYNNRKEVVNDITKQFQLLKVNQENIDELKKRIPKLEEELQKSQEQALQNKKEVERLQLLLEDARRDLIEFK</sequence>
<organism evidence="1 2">
    <name type="scientific">Bacillus cereus</name>
    <dbReference type="NCBI Taxonomy" id="1396"/>
    <lineage>
        <taxon>Bacteria</taxon>
        <taxon>Bacillati</taxon>
        <taxon>Bacillota</taxon>
        <taxon>Bacilli</taxon>
        <taxon>Bacillales</taxon>
        <taxon>Bacillaceae</taxon>
        <taxon>Bacillus</taxon>
        <taxon>Bacillus cereus group</taxon>
    </lineage>
</organism>
<reference evidence="1 2" key="1">
    <citation type="submission" date="2017-09" db="EMBL/GenBank/DDBJ databases">
        <title>Large-scale bioinformatics analysis of Bacillus genomes uncovers conserved roles of natural products in bacterial physiology.</title>
        <authorList>
            <consortium name="Agbiome Team Llc"/>
            <person name="Bleich R.M."/>
            <person name="Grubbs K.J."/>
            <person name="Santa Maria K.C."/>
            <person name="Allen S.E."/>
            <person name="Farag S."/>
            <person name="Shank E.A."/>
            <person name="Bowers A."/>
        </authorList>
    </citation>
    <scope>NUCLEOTIDE SEQUENCE [LARGE SCALE GENOMIC DNA]</scope>
    <source>
        <strain evidence="1 2">AFS002368</strain>
    </source>
</reference>
<gene>
    <name evidence="1" type="ORF">CN491_24200</name>
</gene>
<accession>A0A2A8LID9</accession>
<dbReference type="EMBL" id="NTZF01000034">
    <property type="protein sequence ID" value="PES90521.1"/>
    <property type="molecule type" value="Genomic_DNA"/>
</dbReference>